<evidence type="ECO:0000256" key="1">
    <source>
        <dbReference type="ARBA" id="ARBA00023125"/>
    </source>
</evidence>
<comment type="caution">
    <text evidence="6">The sequence shown here is derived from an EMBL/GenBank/DDBJ whole genome shotgun (WGS) entry which is preliminary data.</text>
</comment>
<dbReference type="SMART" id="SM00448">
    <property type="entry name" value="REC"/>
    <property type="match status" value="1"/>
</dbReference>
<evidence type="ECO:0000313" key="7">
    <source>
        <dbReference type="Proteomes" id="UP000523161"/>
    </source>
</evidence>
<gene>
    <name evidence="6" type="ORF">HRH59_11455</name>
</gene>
<keyword evidence="7" id="KW-1185">Reference proteome</keyword>
<dbReference type="Gene3D" id="1.10.10.10">
    <property type="entry name" value="Winged helix-like DNA-binding domain superfamily/Winged helix DNA-binding domain"/>
    <property type="match status" value="1"/>
</dbReference>
<dbReference type="PROSITE" id="PS51755">
    <property type="entry name" value="OMPR_PHOB"/>
    <property type="match status" value="1"/>
</dbReference>
<dbReference type="PANTHER" id="PTHR48111">
    <property type="entry name" value="REGULATOR OF RPOS"/>
    <property type="match status" value="1"/>
</dbReference>
<dbReference type="Gene3D" id="6.10.250.690">
    <property type="match status" value="1"/>
</dbReference>
<dbReference type="Pfam" id="PF00072">
    <property type="entry name" value="Response_reg"/>
    <property type="match status" value="1"/>
</dbReference>
<dbReference type="AlphaFoldDB" id="A0A7Y5ARU7"/>
<dbReference type="InterPro" id="IPR016032">
    <property type="entry name" value="Sig_transdc_resp-reg_C-effctor"/>
</dbReference>
<keyword evidence="2" id="KW-0597">Phosphoprotein</keyword>
<feature type="domain" description="Response regulatory" evidence="4">
    <location>
        <begin position="3"/>
        <end position="117"/>
    </location>
</feature>
<evidence type="ECO:0000256" key="3">
    <source>
        <dbReference type="PROSITE-ProRule" id="PRU01091"/>
    </source>
</evidence>
<protein>
    <submittedName>
        <fullName evidence="6">Response regulator transcription factor</fullName>
    </submittedName>
</protein>
<dbReference type="SUPFAM" id="SSF46894">
    <property type="entry name" value="C-terminal effector domain of the bipartite response regulators"/>
    <property type="match status" value="1"/>
</dbReference>
<dbReference type="SMART" id="SM00862">
    <property type="entry name" value="Trans_reg_C"/>
    <property type="match status" value="1"/>
</dbReference>
<dbReference type="GO" id="GO:0006355">
    <property type="term" value="P:regulation of DNA-templated transcription"/>
    <property type="evidence" value="ECO:0007669"/>
    <property type="project" value="InterPro"/>
</dbReference>
<name>A0A7Y5ARU7_9GAMM</name>
<dbReference type="Pfam" id="PF00486">
    <property type="entry name" value="Trans_reg_C"/>
    <property type="match status" value="1"/>
</dbReference>
<dbReference type="GO" id="GO:0000156">
    <property type="term" value="F:phosphorelay response regulator activity"/>
    <property type="evidence" value="ECO:0007669"/>
    <property type="project" value="TreeGrafter"/>
</dbReference>
<feature type="modified residue" description="4-aspartylphosphate" evidence="2">
    <location>
        <position position="52"/>
    </location>
</feature>
<reference evidence="6 7" key="1">
    <citation type="submission" date="2020-06" db="EMBL/GenBank/DDBJ databases">
        <title>Rheinheimera sp. nov., a marine bacterium isolated from coastal.</title>
        <authorList>
            <person name="Yu Q."/>
            <person name="Qi Y."/>
            <person name="Pu J."/>
        </authorList>
    </citation>
    <scope>NUCLEOTIDE SEQUENCE [LARGE SCALE GENOMIC DNA]</scope>
    <source>
        <strain evidence="6 7">YQF-2</strain>
    </source>
</reference>
<dbReference type="InterPro" id="IPR039420">
    <property type="entry name" value="WalR-like"/>
</dbReference>
<feature type="DNA-binding region" description="OmpR/PhoB-type" evidence="3">
    <location>
        <begin position="121"/>
        <end position="223"/>
    </location>
</feature>
<dbReference type="Proteomes" id="UP000523161">
    <property type="component" value="Unassembled WGS sequence"/>
</dbReference>
<evidence type="ECO:0000259" key="4">
    <source>
        <dbReference type="PROSITE" id="PS50110"/>
    </source>
</evidence>
<dbReference type="EMBL" id="JABSOD010000010">
    <property type="protein sequence ID" value="NRQ43159.1"/>
    <property type="molecule type" value="Genomic_DNA"/>
</dbReference>
<dbReference type="InterPro" id="IPR011006">
    <property type="entry name" value="CheY-like_superfamily"/>
</dbReference>
<dbReference type="InterPro" id="IPR036388">
    <property type="entry name" value="WH-like_DNA-bd_sf"/>
</dbReference>
<dbReference type="GO" id="GO:0000976">
    <property type="term" value="F:transcription cis-regulatory region binding"/>
    <property type="evidence" value="ECO:0007669"/>
    <property type="project" value="TreeGrafter"/>
</dbReference>
<dbReference type="CDD" id="cd00383">
    <property type="entry name" value="trans_reg_C"/>
    <property type="match status" value="1"/>
</dbReference>
<dbReference type="PROSITE" id="PS50110">
    <property type="entry name" value="RESPONSE_REGULATORY"/>
    <property type="match status" value="1"/>
</dbReference>
<sequence>MNRILLLEDHERLARLICEGLAPAGIVADVFSRIDHAWEALQQVPYQALVIDRGVPDGDGLSLLRRLRDSDNTVPCLVLTARTALNDRVEGLDAGADDYLAKPFAMEEMVARVRALLRRPAEVRALDPQCGDLTLRPADSLMCCGGKSEILAPAELQIMLLLVRRCNESVRHSALEAAGWGFSEAVTPNALDVALHRIRRKLQAIGSQLRIVNIRGIGYALKASGPAK</sequence>
<accession>A0A7Y5ARU7</accession>
<organism evidence="6 7">
    <name type="scientific">Rheinheimera lutimaris</name>
    <dbReference type="NCBI Taxonomy" id="2740584"/>
    <lineage>
        <taxon>Bacteria</taxon>
        <taxon>Pseudomonadati</taxon>
        <taxon>Pseudomonadota</taxon>
        <taxon>Gammaproteobacteria</taxon>
        <taxon>Chromatiales</taxon>
        <taxon>Chromatiaceae</taxon>
        <taxon>Rheinheimera</taxon>
    </lineage>
</organism>
<dbReference type="InterPro" id="IPR001867">
    <property type="entry name" value="OmpR/PhoB-type_DNA-bd"/>
</dbReference>
<dbReference type="RefSeq" id="WP_173501403.1">
    <property type="nucleotide sequence ID" value="NZ_JABSOD010000010.1"/>
</dbReference>
<dbReference type="InterPro" id="IPR001789">
    <property type="entry name" value="Sig_transdc_resp-reg_receiver"/>
</dbReference>
<dbReference type="GO" id="GO:0032993">
    <property type="term" value="C:protein-DNA complex"/>
    <property type="evidence" value="ECO:0007669"/>
    <property type="project" value="TreeGrafter"/>
</dbReference>
<dbReference type="Gene3D" id="3.40.50.2300">
    <property type="match status" value="1"/>
</dbReference>
<dbReference type="PANTHER" id="PTHR48111:SF36">
    <property type="entry name" value="TRANSCRIPTIONAL REGULATORY PROTEIN CUTR"/>
    <property type="match status" value="1"/>
</dbReference>
<proteinExistence type="predicted"/>
<dbReference type="SUPFAM" id="SSF52172">
    <property type="entry name" value="CheY-like"/>
    <property type="match status" value="1"/>
</dbReference>
<evidence type="ECO:0000259" key="5">
    <source>
        <dbReference type="PROSITE" id="PS51755"/>
    </source>
</evidence>
<feature type="domain" description="OmpR/PhoB-type" evidence="5">
    <location>
        <begin position="121"/>
        <end position="223"/>
    </location>
</feature>
<evidence type="ECO:0000256" key="2">
    <source>
        <dbReference type="PROSITE-ProRule" id="PRU00169"/>
    </source>
</evidence>
<evidence type="ECO:0000313" key="6">
    <source>
        <dbReference type="EMBL" id="NRQ43159.1"/>
    </source>
</evidence>
<keyword evidence="1 3" id="KW-0238">DNA-binding</keyword>
<dbReference type="GO" id="GO:0005829">
    <property type="term" value="C:cytosol"/>
    <property type="evidence" value="ECO:0007669"/>
    <property type="project" value="TreeGrafter"/>
</dbReference>